<comment type="cofactor">
    <cofactor evidence="8">
        <name>Mg(2+)</name>
        <dbReference type="ChEBI" id="CHEBI:18420"/>
    </cofactor>
</comment>
<dbReference type="EC" id="3.6.5.-" evidence="8"/>
<evidence type="ECO:0000256" key="8">
    <source>
        <dbReference type="HAMAP-Rule" id="MF_01454"/>
    </source>
</evidence>
<reference evidence="12 13" key="1">
    <citation type="journal article" date="2015" name="Nature">
        <title>rRNA introns, odd ribosomes, and small enigmatic genomes across a large radiation of phyla.</title>
        <authorList>
            <person name="Brown C.T."/>
            <person name="Hug L.A."/>
            <person name="Thomas B.C."/>
            <person name="Sharon I."/>
            <person name="Castelle C.J."/>
            <person name="Singh A."/>
            <person name="Wilkins M.J."/>
            <person name="Williams K.H."/>
            <person name="Banfield J.F."/>
        </authorList>
    </citation>
    <scope>NUCLEOTIDE SEQUENCE [LARGE SCALE GENOMIC DNA]</scope>
</reference>
<dbReference type="NCBIfam" id="TIGR00231">
    <property type="entry name" value="small_GTP"/>
    <property type="match status" value="1"/>
</dbReference>
<dbReference type="STRING" id="1618337.UT28_C0001G0893"/>
<dbReference type="InterPro" id="IPR027417">
    <property type="entry name" value="P-loop_NTPase"/>
</dbReference>
<dbReference type="GO" id="GO:0005737">
    <property type="term" value="C:cytoplasm"/>
    <property type="evidence" value="ECO:0007669"/>
    <property type="project" value="UniProtKB-SubCell"/>
</dbReference>
<dbReference type="InterPro" id="IPR006074">
    <property type="entry name" value="GTP1-OBG_CS"/>
</dbReference>
<feature type="domain" description="OBG-type G" evidence="10">
    <location>
        <begin position="162"/>
        <end position="325"/>
    </location>
</feature>
<feature type="binding site" evidence="8">
    <location>
        <begin position="310"/>
        <end position="312"/>
    </location>
    <ligand>
        <name>GTP</name>
        <dbReference type="ChEBI" id="CHEBI:37565"/>
    </ligand>
</feature>
<comment type="function">
    <text evidence="8">An essential GTPase which binds GTP, GDP and possibly (p)ppGpp with moderate affinity, with high nucleotide exchange rates and a fairly low GTP hydrolysis rate. Plays a role in control of the cell cycle, stress response, ribosome biogenesis and in those bacteria that undergo differentiation, in morphogenesis control.</text>
</comment>
<dbReference type="KEGG" id="bbgw:UT28_C0001G0893"/>
<dbReference type="SUPFAM" id="SSF82051">
    <property type="entry name" value="Obg GTP-binding protein N-terminal domain"/>
    <property type="match status" value="1"/>
</dbReference>
<feature type="domain" description="Obg" evidence="11">
    <location>
        <begin position="5"/>
        <end position="161"/>
    </location>
</feature>
<gene>
    <name evidence="8" type="primary">obg</name>
    <name evidence="12" type="ORF">UT28_C0001G0893</name>
</gene>
<comment type="subcellular location">
    <subcellularLocation>
        <location evidence="8">Cytoplasm</location>
    </subcellularLocation>
</comment>
<keyword evidence="5 8" id="KW-0378">Hydrolase</keyword>
<dbReference type="NCBIfam" id="NF008956">
    <property type="entry name" value="PRK12299.1"/>
    <property type="match status" value="1"/>
</dbReference>
<dbReference type="HAMAP" id="MF_01454">
    <property type="entry name" value="GTPase_Obg"/>
    <property type="match status" value="1"/>
</dbReference>
<dbReference type="InterPro" id="IPR045086">
    <property type="entry name" value="OBG_GTPase"/>
</dbReference>
<dbReference type="PANTHER" id="PTHR11702:SF31">
    <property type="entry name" value="MITOCHONDRIAL RIBOSOME-ASSOCIATED GTPASE 2"/>
    <property type="match status" value="1"/>
</dbReference>
<comment type="subunit">
    <text evidence="8">Monomer.</text>
</comment>
<feature type="binding site" evidence="8">
    <location>
        <begin position="193"/>
        <end position="197"/>
    </location>
    <ligand>
        <name>GTP</name>
        <dbReference type="ChEBI" id="CHEBI:37565"/>
    </ligand>
</feature>
<accession>A0A0G4B4Z1</accession>
<sequence>MLKEDMLTDEAIIRIKSGDGGNGSGSLRREKYVPKGGPDGGDGGKGGDVIFICDNNTHTLSDYARKKEFKAQRGDDGHAKRKTGKDADDLMLPIPPGTLVKIDDELVHDFTYAGEKVLIAQGGKGGRGNVHFATATFQTPRFGEKGKPGEEKTLKLELKLLADVGLIGLPSAGKSTLLSAISNARPKIGDYPFTTLEPNLGVAKIHGKEIILADMPGLIEGAAEGRGLGDRFLRHIERTKVLVHLIDINSDDPARDYKVIRDELGKWNPKLLKEKEIVALNKADTLDPKESKKIADKFSKKIKRDVLVISAVSGQNIDVLLNQLV</sequence>
<dbReference type="PIRSF" id="PIRSF002401">
    <property type="entry name" value="GTP_bd_Obg/CgtA"/>
    <property type="match status" value="1"/>
</dbReference>
<dbReference type="InterPro" id="IPR014100">
    <property type="entry name" value="GTP-bd_Obg/CgtA"/>
</dbReference>
<feature type="region of interest" description="Disordered" evidence="9">
    <location>
        <begin position="69"/>
        <end position="90"/>
    </location>
</feature>
<feature type="compositionally biased region" description="Basic and acidic residues" evidence="9">
    <location>
        <begin position="69"/>
        <end position="88"/>
    </location>
</feature>
<evidence type="ECO:0000256" key="5">
    <source>
        <dbReference type="ARBA" id="ARBA00022801"/>
    </source>
</evidence>
<evidence type="ECO:0000313" key="13">
    <source>
        <dbReference type="Proteomes" id="UP000035648"/>
    </source>
</evidence>
<evidence type="ECO:0000256" key="1">
    <source>
        <dbReference type="ARBA" id="ARBA00007699"/>
    </source>
</evidence>
<evidence type="ECO:0000313" key="12">
    <source>
        <dbReference type="EMBL" id="AKM82670.1"/>
    </source>
</evidence>
<dbReference type="FunFam" id="2.70.210.12:FF:000001">
    <property type="entry name" value="GTPase Obg"/>
    <property type="match status" value="1"/>
</dbReference>
<keyword evidence="7 8" id="KW-0342">GTP-binding</keyword>
<dbReference type="InterPro" id="IPR006169">
    <property type="entry name" value="GTP1_OBG_dom"/>
</dbReference>
<dbReference type="Proteomes" id="UP000035648">
    <property type="component" value="Chromosome"/>
</dbReference>
<keyword evidence="6 8" id="KW-0460">Magnesium</keyword>
<feature type="binding site" evidence="8">
    <location>
        <begin position="214"/>
        <end position="217"/>
    </location>
    <ligand>
        <name>GTP</name>
        <dbReference type="ChEBI" id="CHEBI:37565"/>
    </ligand>
</feature>
<dbReference type="NCBIfam" id="TIGR02729">
    <property type="entry name" value="Obg_CgtA"/>
    <property type="match status" value="1"/>
</dbReference>
<evidence type="ECO:0000259" key="11">
    <source>
        <dbReference type="PROSITE" id="PS51883"/>
    </source>
</evidence>
<dbReference type="PROSITE" id="PS51883">
    <property type="entry name" value="OBG"/>
    <property type="match status" value="1"/>
</dbReference>
<organism evidence="12 13">
    <name type="scientific">Berkelbacteria bacterium GW2011_GWE1_39_12</name>
    <dbReference type="NCBI Taxonomy" id="1618337"/>
    <lineage>
        <taxon>Bacteria</taxon>
        <taxon>Candidatus Berkelbacteria</taxon>
    </lineage>
</organism>
<proteinExistence type="inferred from homology"/>
<dbReference type="PRINTS" id="PR00326">
    <property type="entry name" value="GTP1OBG"/>
</dbReference>
<dbReference type="Gene3D" id="3.40.50.300">
    <property type="entry name" value="P-loop containing nucleotide triphosphate hydrolases"/>
    <property type="match status" value="1"/>
</dbReference>
<evidence type="ECO:0000256" key="3">
    <source>
        <dbReference type="ARBA" id="ARBA00022723"/>
    </source>
</evidence>
<dbReference type="PATRIC" id="fig|1618337.4.peg.881"/>
<dbReference type="CDD" id="cd01898">
    <property type="entry name" value="Obg"/>
    <property type="match status" value="1"/>
</dbReference>
<dbReference type="PROSITE" id="PS00905">
    <property type="entry name" value="GTP1_OBG"/>
    <property type="match status" value="1"/>
</dbReference>
<dbReference type="InterPro" id="IPR036726">
    <property type="entry name" value="GTP1_OBG_dom_sf"/>
</dbReference>
<feature type="binding site" evidence="8">
    <location>
        <begin position="168"/>
        <end position="175"/>
    </location>
    <ligand>
        <name>GTP</name>
        <dbReference type="ChEBI" id="CHEBI:37565"/>
    </ligand>
</feature>
<keyword evidence="3 8" id="KW-0479">Metal-binding</keyword>
<dbReference type="SUPFAM" id="SSF52540">
    <property type="entry name" value="P-loop containing nucleoside triphosphate hydrolases"/>
    <property type="match status" value="1"/>
</dbReference>
<dbReference type="EMBL" id="CP011213">
    <property type="protein sequence ID" value="AKM82670.1"/>
    <property type="molecule type" value="Genomic_DNA"/>
</dbReference>
<dbReference type="Pfam" id="PF01018">
    <property type="entry name" value="GTP1_OBG"/>
    <property type="match status" value="1"/>
</dbReference>
<dbReference type="Gene3D" id="2.70.210.12">
    <property type="entry name" value="GTP1/OBG domain"/>
    <property type="match status" value="1"/>
</dbReference>
<evidence type="ECO:0000256" key="4">
    <source>
        <dbReference type="ARBA" id="ARBA00022741"/>
    </source>
</evidence>
<dbReference type="InterPro" id="IPR005225">
    <property type="entry name" value="Small_GTP-bd"/>
</dbReference>
<keyword evidence="4 8" id="KW-0547">Nucleotide-binding</keyword>
<dbReference type="GO" id="GO:0005525">
    <property type="term" value="F:GTP binding"/>
    <property type="evidence" value="ECO:0007669"/>
    <property type="project" value="UniProtKB-UniRule"/>
</dbReference>
<dbReference type="InterPro" id="IPR006073">
    <property type="entry name" value="GTP-bd"/>
</dbReference>
<protein>
    <recommendedName>
        <fullName evidence="8">GTPase Obg</fullName>
        <ecNumber evidence="8">3.6.5.-</ecNumber>
    </recommendedName>
    <alternativeName>
        <fullName evidence="8">GTP-binding protein Obg</fullName>
    </alternativeName>
</protein>
<dbReference type="PROSITE" id="PS51710">
    <property type="entry name" value="G_OBG"/>
    <property type="match status" value="1"/>
</dbReference>
<feature type="binding site" evidence="8">
    <location>
        <position position="195"/>
    </location>
    <ligand>
        <name>Mg(2+)</name>
        <dbReference type="ChEBI" id="CHEBI:18420"/>
    </ligand>
</feature>
<feature type="binding site" evidence="8">
    <location>
        <begin position="281"/>
        <end position="284"/>
    </location>
    <ligand>
        <name>GTP</name>
        <dbReference type="ChEBI" id="CHEBI:37565"/>
    </ligand>
</feature>
<evidence type="ECO:0000256" key="7">
    <source>
        <dbReference type="ARBA" id="ARBA00023134"/>
    </source>
</evidence>
<dbReference type="PANTHER" id="PTHR11702">
    <property type="entry name" value="DEVELOPMENTALLY REGULATED GTP-BINDING PROTEIN-RELATED"/>
    <property type="match status" value="1"/>
</dbReference>
<feature type="region of interest" description="Disordered" evidence="9">
    <location>
        <begin position="15"/>
        <end position="44"/>
    </location>
</feature>
<name>A0A0G4B4Z1_9BACT</name>
<feature type="binding site" evidence="8">
    <location>
        <position position="175"/>
    </location>
    <ligand>
        <name>Mg(2+)</name>
        <dbReference type="ChEBI" id="CHEBI:18420"/>
    </ligand>
</feature>
<keyword evidence="2 8" id="KW-0963">Cytoplasm</keyword>
<dbReference type="GO" id="GO:0003924">
    <property type="term" value="F:GTPase activity"/>
    <property type="evidence" value="ECO:0007669"/>
    <property type="project" value="UniProtKB-UniRule"/>
</dbReference>
<dbReference type="NCBIfam" id="NF008955">
    <property type="entry name" value="PRK12297.1"/>
    <property type="match status" value="1"/>
</dbReference>
<dbReference type="GO" id="GO:0042254">
    <property type="term" value="P:ribosome biogenesis"/>
    <property type="evidence" value="ECO:0007669"/>
    <property type="project" value="UniProtKB-UniRule"/>
</dbReference>
<dbReference type="Pfam" id="PF01926">
    <property type="entry name" value="MMR_HSR1"/>
    <property type="match status" value="1"/>
</dbReference>
<comment type="similarity">
    <text evidence="1 8">Belongs to the TRAFAC class OBG-HflX-like GTPase superfamily. OBG GTPase family.</text>
</comment>
<dbReference type="GO" id="GO:0000287">
    <property type="term" value="F:magnesium ion binding"/>
    <property type="evidence" value="ECO:0007669"/>
    <property type="project" value="InterPro"/>
</dbReference>
<dbReference type="InterPro" id="IPR031167">
    <property type="entry name" value="G_OBG"/>
</dbReference>
<evidence type="ECO:0000256" key="9">
    <source>
        <dbReference type="SAM" id="MobiDB-lite"/>
    </source>
</evidence>
<evidence type="ECO:0000256" key="6">
    <source>
        <dbReference type="ARBA" id="ARBA00022842"/>
    </source>
</evidence>
<dbReference type="AlphaFoldDB" id="A0A0G4B4Z1"/>
<evidence type="ECO:0000256" key="2">
    <source>
        <dbReference type="ARBA" id="ARBA00022490"/>
    </source>
</evidence>
<evidence type="ECO:0000259" key="10">
    <source>
        <dbReference type="PROSITE" id="PS51710"/>
    </source>
</evidence>